<feature type="transmembrane region" description="Helical" evidence="1">
    <location>
        <begin position="63"/>
        <end position="80"/>
    </location>
</feature>
<evidence type="ECO:0000256" key="1">
    <source>
        <dbReference type="SAM" id="Phobius"/>
    </source>
</evidence>
<feature type="transmembrane region" description="Helical" evidence="1">
    <location>
        <begin position="156"/>
        <end position="173"/>
    </location>
</feature>
<keyword evidence="3" id="KW-1185">Reference proteome</keyword>
<feature type="transmembrane region" description="Helical" evidence="1">
    <location>
        <begin position="35"/>
        <end position="54"/>
    </location>
</feature>
<name>A0ABY4CMN5_9BACL</name>
<organism evidence="2 3">
    <name type="scientific">Fodinisporobacter ferrooxydans</name>
    <dbReference type="NCBI Taxonomy" id="2901836"/>
    <lineage>
        <taxon>Bacteria</taxon>
        <taxon>Bacillati</taxon>
        <taxon>Bacillota</taxon>
        <taxon>Bacilli</taxon>
        <taxon>Bacillales</taxon>
        <taxon>Alicyclobacillaceae</taxon>
        <taxon>Fodinisporobacter</taxon>
    </lineage>
</organism>
<proteinExistence type="predicted"/>
<accession>A0ABY4CMN5</accession>
<keyword evidence="1" id="KW-0812">Transmembrane</keyword>
<dbReference type="RefSeq" id="WP_347438368.1">
    <property type="nucleotide sequence ID" value="NZ_CP089291.1"/>
</dbReference>
<evidence type="ECO:0000313" key="2">
    <source>
        <dbReference type="EMBL" id="UOF91673.1"/>
    </source>
</evidence>
<gene>
    <name evidence="2" type="ORF">LSG31_05335</name>
</gene>
<dbReference type="NCBIfam" id="NF041644">
    <property type="entry name" value="CBO0543_fam"/>
    <property type="match status" value="1"/>
</dbReference>
<evidence type="ECO:0000313" key="3">
    <source>
        <dbReference type="Proteomes" id="UP000830167"/>
    </source>
</evidence>
<protein>
    <submittedName>
        <fullName evidence="2">Uncharacterized protein</fullName>
    </submittedName>
</protein>
<keyword evidence="1" id="KW-1133">Transmembrane helix</keyword>
<sequence length="184" mass="22073">MTHAVMKQIIEYINKSVAANKGYAHIWSTQILWTWQWWFELVLTIGPIIIWFIFRKRDSTGRLLYVGFFALIIISWLDLLGNSYKFWYYPFKLIPTFPPFFPWDTLMSIEIMFLIQYKPTFSPWLKSITFGLVNAFVGEPVMKLLGLYVLVHWKHIYSFPVYIVIYLLAHRMAQSKTFDMLYEM</sequence>
<dbReference type="Proteomes" id="UP000830167">
    <property type="component" value="Chromosome"/>
</dbReference>
<dbReference type="InterPro" id="IPR048147">
    <property type="entry name" value="CBO0543-like"/>
</dbReference>
<reference evidence="2" key="1">
    <citation type="submission" date="2021-12" db="EMBL/GenBank/DDBJ databases">
        <title>Alicyclobacillaceae gen. nov., sp. nov., isolated from chalcocite enrichment system.</title>
        <authorList>
            <person name="Jiang Z."/>
        </authorList>
    </citation>
    <scope>NUCLEOTIDE SEQUENCE</scope>
    <source>
        <strain evidence="2">MYW30-H2</strain>
    </source>
</reference>
<keyword evidence="1" id="KW-0472">Membrane</keyword>
<dbReference type="EMBL" id="CP089291">
    <property type="protein sequence ID" value="UOF91673.1"/>
    <property type="molecule type" value="Genomic_DNA"/>
</dbReference>